<protein>
    <recommendedName>
        <fullName evidence="1">Smf/DprA SLOG domain-containing protein</fullName>
    </recommendedName>
</protein>
<name>A0A445N3L4_9BACT</name>
<organism evidence="2">
    <name type="scientific">uncultured Desulfobacterium sp</name>
    <dbReference type="NCBI Taxonomy" id="201089"/>
    <lineage>
        <taxon>Bacteria</taxon>
        <taxon>Pseudomonadati</taxon>
        <taxon>Thermodesulfobacteriota</taxon>
        <taxon>Desulfobacteria</taxon>
        <taxon>Desulfobacterales</taxon>
        <taxon>Desulfobacteriaceae</taxon>
        <taxon>Desulfobacterium</taxon>
        <taxon>environmental samples</taxon>
    </lineage>
</organism>
<dbReference type="Pfam" id="PF02481">
    <property type="entry name" value="DNA_processg_A"/>
    <property type="match status" value="1"/>
</dbReference>
<dbReference type="InterPro" id="IPR057666">
    <property type="entry name" value="DrpA_SLOG"/>
</dbReference>
<gene>
    <name evidence="2" type="ORF">PITCH_A890019</name>
</gene>
<evidence type="ECO:0000259" key="1">
    <source>
        <dbReference type="Pfam" id="PF02481"/>
    </source>
</evidence>
<evidence type="ECO:0000313" key="2">
    <source>
        <dbReference type="EMBL" id="SPD76310.1"/>
    </source>
</evidence>
<dbReference type="Gene3D" id="3.40.50.450">
    <property type="match status" value="1"/>
</dbReference>
<dbReference type="EMBL" id="OJIN01000235">
    <property type="protein sequence ID" value="SPD76310.1"/>
    <property type="molecule type" value="Genomic_DNA"/>
</dbReference>
<sequence>MMPSVETKPDAGLKIKHAPYTIARFHPDYPPSLISLLGSEAPERLWAIGRLELLNLPKTALFCSNRCPGDAILAAYDQAQKWRDKGRCVISGFHSAMEKECLQILLRGPQSIIICPGRSIESMRLPREWRLGIEDGRILLLSPFESSHRRATVALAEHRNRLVAALADEIYFAHITPSGGVARLAAHVVMWGISVYGRYGMKKGILGQPPILQENGDTAMPKILMVNHNE</sequence>
<proteinExistence type="predicted"/>
<accession>A0A445N3L4</accession>
<reference evidence="2" key="1">
    <citation type="submission" date="2018-01" db="EMBL/GenBank/DDBJ databases">
        <authorList>
            <person name="Regsiter A."/>
            <person name="William W."/>
        </authorList>
    </citation>
    <scope>NUCLEOTIDE SEQUENCE</scope>
    <source>
        <strain evidence="2">TRIP AH-1</strain>
    </source>
</reference>
<dbReference type="GO" id="GO:0009294">
    <property type="term" value="P:DNA-mediated transformation"/>
    <property type="evidence" value="ECO:0007669"/>
    <property type="project" value="InterPro"/>
</dbReference>
<dbReference type="AlphaFoldDB" id="A0A445N3L4"/>
<feature type="domain" description="Smf/DprA SLOG" evidence="1">
    <location>
        <begin position="22"/>
        <end position="180"/>
    </location>
</feature>